<keyword evidence="3" id="KW-1185">Reference proteome</keyword>
<evidence type="ECO:0000313" key="2">
    <source>
        <dbReference type="EnsemblMetazoa" id="PPA37719.1"/>
    </source>
</evidence>
<feature type="domain" description="Abnormal cell migration protein 18-like fibronectin type I" evidence="1">
    <location>
        <begin position="107"/>
        <end position="166"/>
    </location>
</feature>
<dbReference type="EnsemblMetazoa" id="PPA37719.1">
    <property type="protein sequence ID" value="PPA37719.1"/>
    <property type="gene ID" value="WBGene00276088"/>
</dbReference>
<dbReference type="AlphaFoldDB" id="A0A2A6CRA9"/>
<protein>
    <recommendedName>
        <fullName evidence="1">Abnormal cell migration protein 18-like fibronectin type I domain-containing protein</fullName>
    </recommendedName>
</protein>
<dbReference type="Pfam" id="PF23003">
    <property type="entry name" value="Fn1_2"/>
    <property type="match status" value="4"/>
</dbReference>
<proteinExistence type="predicted"/>
<dbReference type="OrthoDB" id="5785512at2759"/>
<evidence type="ECO:0000313" key="3">
    <source>
        <dbReference type="Proteomes" id="UP000005239"/>
    </source>
</evidence>
<dbReference type="Proteomes" id="UP000005239">
    <property type="component" value="Unassembled WGS sequence"/>
</dbReference>
<name>A0A2A6CRA9_PRIPA</name>
<dbReference type="PANTHER" id="PTHR35572">
    <property type="entry name" value="PROTEIN CBG04538-RELATED"/>
    <property type="match status" value="1"/>
</dbReference>
<accession>A0A8R1YQD0</accession>
<dbReference type="PANTHER" id="PTHR35572:SF6">
    <property type="entry name" value="IG-LIKE DOMAIN-CONTAINING PROTEIN"/>
    <property type="match status" value="1"/>
</dbReference>
<reference evidence="2" key="2">
    <citation type="submission" date="2022-06" db="UniProtKB">
        <authorList>
            <consortium name="EnsemblMetazoa"/>
        </authorList>
    </citation>
    <scope>IDENTIFICATION</scope>
    <source>
        <strain evidence="2">PS312</strain>
    </source>
</reference>
<dbReference type="InterPro" id="IPR055119">
    <property type="entry name" value="Mig18_Fn1"/>
</dbReference>
<reference evidence="3" key="1">
    <citation type="journal article" date="2008" name="Nat. Genet.">
        <title>The Pristionchus pacificus genome provides a unique perspective on nematode lifestyle and parasitism.</title>
        <authorList>
            <person name="Dieterich C."/>
            <person name="Clifton S.W."/>
            <person name="Schuster L.N."/>
            <person name="Chinwalla A."/>
            <person name="Delehaunty K."/>
            <person name="Dinkelacker I."/>
            <person name="Fulton L."/>
            <person name="Fulton R."/>
            <person name="Godfrey J."/>
            <person name="Minx P."/>
            <person name="Mitreva M."/>
            <person name="Roeseler W."/>
            <person name="Tian H."/>
            <person name="Witte H."/>
            <person name="Yang S.P."/>
            <person name="Wilson R.K."/>
            <person name="Sommer R.J."/>
        </authorList>
    </citation>
    <scope>NUCLEOTIDE SEQUENCE [LARGE SCALE GENOMIC DNA]</scope>
    <source>
        <strain evidence="3">PS312</strain>
    </source>
</reference>
<accession>A0A2A6CRA9</accession>
<gene>
    <name evidence="2" type="primary">WBGene00276088</name>
</gene>
<dbReference type="InterPro" id="IPR040282">
    <property type="entry name" value="Mig-18-like"/>
</dbReference>
<feature type="domain" description="Abnormal cell migration protein 18-like fibronectin type I" evidence="1">
    <location>
        <begin position="191"/>
        <end position="251"/>
    </location>
</feature>
<sequence>MFLPLLLSFVGLSIAAPFTTCPGGYKNGEKIREGSFVKQCTVTPNSYSINVIGCLTEKGTEISIGSKKEENKQIFNCIATEGGGARMEREYASTPTESKENMKCDGKYTNGQKFTEGSFVKRCVSTPYSAEIEIFGCLSPSGKDIAIGSKVEEGRLVYSCIKTSNGAKMETARYESNEQSDEPKENMKCSDKYVNGHRFNEGSFVKLCSSTPTSWSISIVGCLTPSGEEIAIGAKAEEGRLIYSCVKTGKGASIETDLAKKGCEDGKYQKGQTYASTNKRFLLKCIDDYGSNDILACITESGKEVKVGSELIEGNYKYKCVKESNGSVRYLKEPIGGMKPTQKACGQYAIGDHIISEDGKFKFTCVGAGKINFTACIVSGGEVKADTKKKIGKWNYDCQTLKSGGGSLSRKRDPY</sequence>
<feature type="domain" description="Abnormal cell migration protein 18-like fibronectin type I" evidence="1">
    <location>
        <begin position="25"/>
        <end position="82"/>
    </location>
</feature>
<organism evidence="2 3">
    <name type="scientific">Pristionchus pacificus</name>
    <name type="common">Parasitic nematode worm</name>
    <dbReference type="NCBI Taxonomy" id="54126"/>
    <lineage>
        <taxon>Eukaryota</taxon>
        <taxon>Metazoa</taxon>
        <taxon>Ecdysozoa</taxon>
        <taxon>Nematoda</taxon>
        <taxon>Chromadorea</taxon>
        <taxon>Rhabditida</taxon>
        <taxon>Rhabditina</taxon>
        <taxon>Diplogasteromorpha</taxon>
        <taxon>Diplogasteroidea</taxon>
        <taxon>Neodiplogasteridae</taxon>
        <taxon>Pristionchus</taxon>
    </lineage>
</organism>
<feature type="domain" description="Abnormal cell migration protein 18-like fibronectin type I" evidence="1">
    <location>
        <begin position="266"/>
        <end position="327"/>
    </location>
</feature>
<evidence type="ECO:0000259" key="1">
    <source>
        <dbReference type="Pfam" id="PF23003"/>
    </source>
</evidence>